<dbReference type="STRING" id="1505907.TEU_03870"/>
<gene>
    <name evidence="2" type="ORF">TEU_03870</name>
</gene>
<name>A0A097QSW0_9EURY</name>
<dbReference type="AlphaFoldDB" id="A0A097QSW0"/>
<dbReference type="InterPro" id="IPR029044">
    <property type="entry name" value="Nucleotide-diphossugar_trans"/>
</dbReference>
<keyword evidence="3" id="KW-1185">Reference proteome</keyword>
<dbReference type="SUPFAM" id="SSF53448">
    <property type="entry name" value="Nucleotide-diphospho-sugar transferases"/>
    <property type="match status" value="1"/>
</dbReference>
<dbReference type="EMBL" id="CP008887">
    <property type="protein sequence ID" value="AIU69547.1"/>
    <property type="molecule type" value="Genomic_DNA"/>
</dbReference>
<dbReference type="Proteomes" id="UP000029980">
    <property type="component" value="Chromosome"/>
</dbReference>
<organism evidence="2 3">
    <name type="scientific">Thermococcus eurythermalis</name>
    <dbReference type="NCBI Taxonomy" id="1505907"/>
    <lineage>
        <taxon>Archaea</taxon>
        <taxon>Methanobacteriati</taxon>
        <taxon>Methanobacteriota</taxon>
        <taxon>Thermococci</taxon>
        <taxon>Thermococcales</taxon>
        <taxon>Thermococcaceae</taxon>
        <taxon>Thermococcus</taxon>
    </lineage>
</organism>
<evidence type="ECO:0000259" key="1">
    <source>
        <dbReference type="Pfam" id="PF00535"/>
    </source>
</evidence>
<evidence type="ECO:0000313" key="2">
    <source>
        <dbReference type="EMBL" id="AIU69547.1"/>
    </source>
</evidence>
<protein>
    <recommendedName>
        <fullName evidence="1">Glycosyltransferase 2-like domain-containing protein</fullName>
    </recommendedName>
</protein>
<dbReference type="Gene3D" id="3.90.550.10">
    <property type="entry name" value="Spore Coat Polysaccharide Biosynthesis Protein SpsA, Chain A"/>
    <property type="match status" value="1"/>
</dbReference>
<sequence>MSLDLDDILVVIRSTGERTEKLCEYAVLQNGIDKENIIYVKNISPFSKALEEGYKLALEYGKKYTFFIDADMIILPNTLGVMVEAMERLPNKIFFMNPLAYDYLSGLIIRNGPRLYRTSHLQVAIKLIQDESVSLRPETFVVKRMRRLGYLSIDFDYPSALHEFEQYRRDIFRRVITRYFKSSSTTRKYLESRFEKLRKTNLDFEVAYLAIEYARKNKVKKPKLSYDQYQEIFKELNIEEKKEINNLELTYRELLEFIKDNKDKFIYYKEMYSGLSNLLNAILNKIREDLKSAVKL</sequence>
<dbReference type="Pfam" id="PF00535">
    <property type="entry name" value="Glycos_transf_2"/>
    <property type="match status" value="1"/>
</dbReference>
<dbReference type="InterPro" id="IPR001173">
    <property type="entry name" value="Glyco_trans_2-like"/>
</dbReference>
<feature type="domain" description="Glycosyltransferase 2-like" evidence="1">
    <location>
        <begin position="10"/>
        <end position="113"/>
    </location>
</feature>
<accession>A0A097QSW0</accession>
<proteinExistence type="predicted"/>
<dbReference type="HOGENOM" id="CLU_938824_0_0_2"/>
<reference evidence="2 3" key="1">
    <citation type="journal article" date="2015" name="Int. J. Syst. Evol. Microbiol.">
        <title>Thermococcus eurythermalis sp. nov., a conditional piezophilic hyperthermophilic archaeon with a wide temperature range isolated from an oil-immersed chimney in the Guaymas Basin.</title>
        <authorList>
            <person name="Zhao W."/>
            <person name="Zeng X."/>
            <person name="Xiao X."/>
        </authorList>
    </citation>
    <scope>NUCLEOTIDE SEQUENCE [LARGE SCALE GENOMIC DNA]</scope>
    <source>
        <strain evidence="2 3">A501</strain>
    </source>
</reference>
<evidence type="ECO:0000313" key="3">
    <source>
        <dbReference type="Proteomes" id="UP000029980"/>
    </source>
</evidence>
<dbReference type="KEGG" id="teu:TEU_03870"/>